<dbReference type="InterPro" id="IPR019127">
    <property type="entry name" value="Exosortase"/>
</dbReference>
<keyword evidence="5" id="KW-0378">Hydrolase</keyword>
<evidence type="ECO:0000256" key="4">
    <source>
        <dbReference type="ARBA" id="ARBA00022692"/>
    </source>
</evidence>
<protein>
    <submittedName>
        <fullName evidence="10">Exosortase family protein XrtF</fullName>
    </submittedName>
</protein>
<dbReference type="Proteomes" id="UP001155110">
    <property type="component" value="Unassembled WGS sequence"/>
</dbReference>
<keyword evidence="4 9" id="KW-0812">Transmembrane</keyword>
<dbReference type="AlphaFoldDB" id="A0AAW5P960"/>
<feature type="compositionally biased region" description="Polar residues" evidence="8">
    <location>
        <begin position="179"/>
        <end position="191"/>
    </location>
</feature>
<feature type="transmembrane region" description="Helical" evidence="9">
    <location>
        <begin position="113"/>
        <end position="135"/>
    </location>
</feature>
<evidence type="ECO:0000256" key="1">
    <source>
        <dbReference type="ARBA" id="ARBA00004651"/>
    </source>
</evidence>
<dbReference type="GO" id="GO:0005886">
    <property type="term" value="C:plasma membrane"/>
    <property type="evidence" value="ECO:0007669"/>
    <property type="project" value="UniProtKB-SubCell"/>
</dbReference>
<dbReference type="GO" id="GO:0008233">
    <property type="term" value="F:peptidase activity"/>
    <property type="evidence" value="ECO:0007669"/>
    <property type="project" value="UniProtKB-KW"/>
</dbReference>
<evidence type="ECO:0000256" key="7">
    <source>
        <dbReference type="ARBA" id="ARBA00023136"/>
    </source>
</evidence>
<dbReference type="NCBIfam" id="NF046081">
    <property type="entry name" value="exosort_XrtX"/>
    <property type="match status" value="1"/>
</dbReference>
<keyword evidence="3" id="KW-0645">Protease</keyword>
<comment type="caution">
    <text evidence="10">The sequence shown here is derived from an EMBL/GenBank/DDBJ whole genome shotgun (WGS) entry which is preliminary data.</text>
</comment>
<comment type="subcellular location">
    <subcellularLocation>
        <location evidence="1">Cell membrane</location>
        <topology evidence="1">Multi-pass membrane protein</topology>
    </subcellularLocation>
</comment>
<dbReference type="Pfam" id="PF09721">
    <property type="entry name" value="Exosortase_EpsH"/>
    <property type="match status" value="1"/>
</dbReference>
<evidence type="ECO:0000256" key="5">
    <source>
        <dbReference type="ARBA" id="ARBA00022801"/>
    </source>
</evidence>
<evidence type="ECO:0000313" key="11">
    <source>
        <dbReference type="Proteomes" id="UP001155110"/>
    </source>
</evidence>
<evidence type="ECO:0000256" key="9">
    <source>
        <dbReference type="SAM" id="Phobius"/>
    </source>
</evidence>
<sequence length="197" mass="20838">MTADPNSNSKWSRYGPVLQFLAKAVAIYGAWYVLYDLWLLPDGRLDAWVSKTVVHAAQMVLSGVGVEAVANGRSIELAQASGIRVVDGCNGLATIGLFAGFVLAFPGSTRRRLLFLPLGVGVIYLANVARVSLLAGLQVHWPPAFEFVHSLGAPAFFHLIVFGLWVLWANYGGAPHGSASDSGSNVATESTPAVADA</sequence>
<reference evidence="10" key="1">
    <citation type="submission" date="2022-08" db="EMBL/GenBank/DDBJ databases">
        <title>Genomic Encyclopedia of Type Strains, Phase V (KMG-V): Genome sequencing to study the core and pangenomes of soil and plant-associated prokaryotes.</title>
        <authorList>
            <person name="Whitman W."/>
        </authorList>
    </citation>
    <scope>NUCLEOTIDE SEQUENCE</scope>
    <source>
        <strain evidence="10">SP3002</strain>
    </source>
</reference>
<feature type="region of interest" description="Disordered" evidence="8">
    <location>
        <begin position="176"/>
        <end position="197"/>
    </location>
</feature>
<dbReference type="RefSeq" id="WP_259258443.1">
    <property type="nucleotide sequence ID" value="NZ_JANTZM010000008.1"/>
</dbReference>
<evidence type="ECO:0000256" key="8">
    <source>
        <dbReference type="SAM" id="MobiDB-lite"/>
    </source>
</evidence>
<accession>A0AAW5P960</accession>
<feature type="transmembrane region" description="Helical" evidence="9">
    <location>
        <begin position="147"/>
        <end position="168"/>
    </location>
</feature>
<gene>
    <name evidence="10" type="ORF">GGP99_001956</name>
</gene>
<evidence type="ECO:0000256" key="2">
    <source>
        <dbReference type="ARBA" id="ARBA00022475"/>
    </source>
</evidence>
<feature type="transmembrane region" description="Helical" evidence="9">
    <location>
        <begin position="82"/>
        <end position="106"/>
    </location>
</feature>
<evidence type="ECO:0000256" key="3">
    <source>
        <dbReference type="ARBA" id="ARBA00022670"/>
    </source>
</evidence>
<dbReference type="EMBL" id="JANTZM010000008">
    <property type="protein sequence ID" value="MCS4157989.1"/>
    <property type="molecule type" value="Genomic_DNA"/>
</dbReference>
<keyword evidence="2" id="KW-1003">Cell membrane</keyword>
<keyword evidence="7 9" id="KW-0472">Membrane</keyword>
<feature type="transmembrane region" description="Helical" evidence="9">
    <location>
        <begin position="20"/>
        <end position="40"/>
    </location>
</feature>
<evidence type="ECO:0000313" key="10">
    <source>
        <dbReference type="EMBL" id="MCS4157989.1"/>
    </source>
</evidence>
<evidence type="ECO:0000256" key="6">
    <source>
        <dbReference type="ARBA" id="ARBA00022989"/>
    </source>
</evidence>
<dbReference type="InterPro" id="IPR026392">
    <property type="entry name" value="Exo/Archaeosortase_dom"/>
</dbReference>
<name>A0AAW5P960_9BACT</name>
<proteinExistence type="predicted"/>
<keyword evidence="6 9" id="KW-1133">Transmembrane helix</keyword>
<dbReference type="NCBIfam" id="TIGR04178">
    <property type="entry name" value="exo_archaeo"/>
    <property type="match status" value="1"/>
</dbReference>
<organism evidence="10 11">
    <name type="scientific">Salinibacter ruber</name>
    <dbReference type="NCBI Taxonomy" id="146919"/>
    <lineage>
        <taxon>Bacteria</taxon>
        <taxon>Pseudomonadati</taxon>
        <taxon>Rhodothermota</taxon>
        <taxon>Rhodothermia</taxon>
        <taxon>Rhodothermales</taxon>
        <taxon>Salinibacteraceae</taxon>
        <taxon>Salinibacter</taxon>
    </lineage>
</organism>
<dbReference type="GO" id="GO:0006508">
    <property type="term" value="P:proteolysis"/>
    <property type="evidence" value="ECO:0007669"/>
    <property type="project" value="UniProtKB-KW"/>
</dbReference>